<dbReference type="SUPFAM" id="SSF48403">
    <property type="entry name" value="Ankyrin repeat"/>
    <property type="match status" value="2"/>
</dbReference>
<reference evidence="6 7" key="1">
    <citation type="submission" date="2020-05" db="EMBL/GenBank/DDBJ databases">
        <title>Identification and distribution of gene clusters putatively required for synthesis of sphingolipid metabolism inhibitors in phylogenetically diverse species of the filamentous fungus Fusarium.</title>
        <authorList>
            <person name="Kim H.-S."/>
            <person name="Busman M."/>
            <person name="Brown D.W."/>
            <person name="Divon H."/>
            <person name="Uhlig S."/>
            <person name="Proctor R.H."/>
        </authorList>
    </citation>
    <scope>NUCLEOTIDE SEQUENCE [LARGE SCALE GENOMIC DNA]</scope>
    <source>
        <strain evidence="6 7">NRRL 25211</strain>
    </source>
</reference>
<dbReference type="Pfam" id="PF22939">
    <property type="entry name" value="WHD_GPIID"/>
    <property type="match status" value="1"/>
</dbReference>
<evidence type="ECO:0000259" key="5">
    <source>
        <dbReference type="PROSITE" id="PS50837"/>
    </source>
</evidence>
<keyword evidence="4" id="KW-0812">Transmembrane</keyword>
<dbReference type="InterPro" id="IPR056884">
    <property type="entry name" value="NPHP3-like_N"/>
</dbReference>
<dbReference type="Gene3D" id="3.40.50.300">
    <property type="entry name" value="P-loop containing nucleotide triphosphate hydrolases"/>
    <property type="match status" value="1"/>
</dbReference>
<dbReference type="PANTHER" id="PTHR10039">
    <property type="entry name" value="AMELOGENIN"/>
    <property type="match status" value="1"/>
</dbReference>
<evidence type="ECO:0000313" key="6">
    <source>
        <dbReference type="EMBL" id="KAF5599914.1"/>
    </source>
</evidence>
<dbReference type="Proteomes" id="UP000544095">
    <property type="component" value="Unassembled WGS sequence"/>
</dbReference>
<dbReference type="Pfam" id="PF24883">
    <property type="entry name" value="NPHP3_N"/>
    <property type="match status" value="1"/>
</dbReference>
<proteinExistence type="inferred from homology"/>
<evidence type="ECO:0000256" key="2">
    <source>
        <dbReference type="ARBA" id="ARBA00022737"/>
    </source>
</evidence>
<accession>A0A8H5UWK6</accession>
<dbReference type="InterPro" id="IPR027417">
    <property type="entry name" value="P-loop_NTPase"/>
</dbReference>
<keyword evidence="4" id="KW-0472">Membrane</keyword>
<feature type="transmembrane region" description="Helical" evidence="4">
    <location>
        <begin position="1637"/>
        <end position="1657"/>
    </location>
</feature>
<dbReference type="Pfam" id="PF05042">
    <property type="entry name" value="Caleosin"/>
    <property type="match status" value="1"/>
</dbReference>
<dbReference type="Gene3D" id="1.25.40.20">
    <property type="entry name" value="Ankyrin repeat-containing domain"/>
    <property type="match status" value="1"/>
</dbReference>
<evidence type="ECO:0000256" key="3">
    <source>
        <dbReference type="PROSITE-ProRule" id="PRU00023"/>
    </source>
</evidence>
<dbReference type="InterPro" id="IPR054471">
    <property type="entry name" value="GPIID_WHD"/>
</dbReference>
<protein>
    <submittedName>
        <fullName evidence="6">Het-E-1 heterokaryon incompatibility protein</fullName>
    </submittedName>
</protein>
<keyword evidence="3" id="KW-0040">ANK repeat</keyword>
<dbReference type="SUPFAM" id="SSF52540">
    <property type="entry name" value="P-loop containing nucleoside triphosphate hydrolases"/>
    <property type="match status" value="1"/>
</dbReference>
<sequence>MDFDDPKNTKSYSDALKVDPNSIITTSIDAVPVTVERKPYQPGVDKPRLAHAGVARANLAATHERPEGTTENDWAQRHRDQTVLQQHCDFFDKDHDGVIWPLDTFRGFYQLGYGNILSLISVLVIHGNFSYPTQSSLLPDPFFRIYIDNIHKDKHGSDTGTYDTEGRFIPQKFEDMFSKYAEGRDYLTIWDVMNLMKGQRLIADPIGWGGAFFEWLATYILLWPEDGRMMKEDIRGIYDGIVTTNPPCLLTMANSSCLWTKARENLPADVKEWLASLEQGIQPNATATEQIDALIEQTTKKQKELDKPNHRFRKYFDKIVHWLDKVKGIGDVVSSFDPVHAALPWAAFRFALQAVLAEKEQAESVLELLASTPHFVFSGRVLEMVYTPESMHIGETQDDVKLSHQCLSSLHDELIKLYSGLLGALKYCYSISSKRKVKRKATAIFNSSEVVSIQKDLEVQHKKVIACGDNCHKILNHTLSSKSLDLLQKIQPTLTELGDRVQELLVRIDESKRRKTLEAISSILFRAHHDEVIRKRTAGTCEWILKRQTFIQWEQSDSSVTILYGSPGAGKTFLVSKVVDYSIKRAKAGEAVAFFYCKRDEENRRNPQEILRSILRQLSSPVRETDCGMIHVAVKDLPNRLALKGTTFDLSICESLIGKIIEDYPRTTIILDALDECDRSTREDLMKALSNLTNQCSKLRVFISSRPDEDILRCFKEVPIMEMHATDNEEDISSFVEDSLFTDTRWANLSPEFQEDVKSVFQEKSQGMFQWAALQIDQIRRLRIWNKKSISEQLATSPIGLKGAYDVVWNQIQEMPTYEEQLARRAVQWVLCAFRPLKTDELSLMIQIDPHTGTTESDTVFPPETIQSICGNLLVHDRHSEVWRFSHLSTREYIEKHQYNMLESHYHVATSSIMFIERDMVWLPPNSRPCFGPPSRTVVYDGFGSDGPAVEYTASSDYIREQVLCHAHQVDSLKFEHLGLATLLKNFFEPISHGSPSFKNWMHVWQNTEDPLYFMRFAGLGYAPPMRDLTPLQIMSTYGLFYLLKDSWEKAKGILDMFPRSTTSPLALAILFRHEPIWNFIMSAKAKINHGTPRPLSLAMVTNYPEAWEALLETKLDTNEIDPYCERFFRLRRPPKQAPDTPLKAALWHPNASSRRYLLQILLDRGADVNLETRGESVLEYALKYSDEEDIRILLCASTETYSPNHLLSLAVQNREFNLVPLCVSLGANVKEPWEMVLPLVRALNRGTRGIPSRIPSTVQSLLEMPGTRMDLSNHETRETFLSALKLYHGTTVFRLLSETGAYIDGAKVETDVLDRALTIYSGYERETAHPGFYTPLETGARGPHQLSLFETLLKALTDSTGNIDVRFGSVLAEAAFYGRFDHCRAVLDHSESLTEQQQGDLFRNTLYALRSGHLSFSSWRGSAGHLSFSSWRRSAGLWKPLGDVILRPQHRRVLRLLFERGLEVYFPIYHSLDLLIPVVQIDLAKYEVSEPCRMYLQDCFTYLSRLWFSIMWDLQNSTSPQLPLSSQLRQWQFPGMLPPRCFIVTTMTALSRVRPTYFIILSIVRNRSQFNIVSAPQWVRESLSQRNEHERWKRYKPENFGVTRFKDPDGGIESGNTQVLAARGNFNVNASSYRNMFAYVLLAFVVALLSFFMDLLRLTQRT</sequence>
<keyword evidence="2" id="KW-0677">Repeat</keyword>
<dbReference type="PANTHER" id="PTHR10039:SF15">
    <property type="entry name" value="NACHT DOMAIN-CONTAINING PROTEIN"/>
    <property type="match status" value="1"/>
</dbReference>
<gene>
    <name evidence="6" type="ORF">FPANT_2971</name>
</gene>
<evidence type="ECO:0000256" key="4">
    <source>
        <dbReference type="SAM" id="Phobius"/>
    </source>
</evidence>
<dbReference type="PROSITE" id="PS50088">
    <property type="entry name" value="ANK_REPEAT"/>
    <property type="match status" value="1"/>
</dbReference>
<dbReference type="PROSITE" id="PS50837">
    <property type="entry name" value="NACHT"/>
    <property type="match status" value="1"/>
</dbReference>
<dbReference type="InterPro" id="IPR036770">
    <property type="entry name" value="Ankyrin_rpt-contain_sf"/>
</dbReference>
<dbReference type="InterPro" id="IPR007111">
    <property type="entry name" value="NACHT_NTPase"/>
</dbReference>
<comment type="similarity">
    <text evidence="1">Belongs to the caleosin family.</text>
</comment>
<dbReference type="InterPro" id="IPR007736">
    <property type="entry name" value="Caleosin-related"/>
</dbReference>
<feature type="repeat" description="ANK" evidence="3">
    <location>
        <begin position="1138"/>
        <end position="1174"/>
    </location>
</feature>
<feature type="domain" description="NACHT" evidence="5">
    <location>
        <begin position="559"/>
        <end position="708"/>
    </location>
</feature>
<dbReference type="EMBL" id="JAAOAR010000133">
    <property type="protein sequence ID" value="KAF5599914.1"/>
    <property type="molecule type" value="Genomic_DNA"/>
</dbReference>
<organism evidence="6 7">
    <name type="scientific">Fusarium pseudoanthophilum</name>
    <dbReference type="NCBI Taxonomy" id="48495"/>
    <lineage>
        <taxon>Eukaryota</taxon>
        <taxon>Fungi</taxon>
        <taxon>Dikarya</taxon>
        <taxon>Ascomycota</taxon>
        <taxon>Pezizomycotina</taxon>
        <taxon>Sordariomycetes</taxon>
        <taxon>Hypocreomycetidae</taxon>
        <taxon>Hypocreales</taxon>
        <taxon>Nectriaceae</taxon>
        <taxon>Fusarium</taxon>
        <taxon>Fusarium fujikuroi species complex</taxon>
    </lineage>
</organism>
<dbReference type="InterPro" id="IPR002110">
    <property type="entry name" value="Ankyrin_rpt"/>
</dbReference>
<keyword evidence="4" id="KW-1133">Transmembrane helix</keyword>
<keyword evidence="7" id="KW-1185">Reference proteome</keyword>
<comment type="caution">
    <text evidence="6">The sequence shown here is derived from an EMBL/GenBank/DDBJ whole genome shotgun (WGS) entry which is preliminary data.</text>
</comment>
<name>A0A8H5UWK6_9HYPO</name>
<evidence type="ECO:0000256" key="1">
    <source>
        <dbReference type="ARBA" id="ARBA00006765"/>
    </source>
</evidence>
<evidence type="ECO:0000313" key="7">
    <source>
        <dbReference type="Proteomes" id="UP000544095"/>
    </source>
</evidence>